<gene>
    <name evidence="1" type="ORF">L1987_82348</name>
</gene>
<accession>A0ACB8YA99</accession>
<comment type="caution">
    <text evidence="1">The sequence shown here is derived from an EMBL/GenBank/DDBJ whole genome shotgun (WGS) entry which is preliminary data.</text>
</comment>
<evidence type="ECO:0000313" key="1">
    <source>
        <dbReference type="EMBL" id="KAI3682392.1"/>
    </source>
</evidence>
<reference evidence="2" key="1">
    <citation type="journal article" date="2022" name="Mol. Ecol. Resour.">
        <title>The genomes of chicory, endive, great burdock and yacon provide insights into Asteraceae palaeo-polyploidization history and plant inulin production.</title>
        <authorList>
            <person name="Fan W."/>
            <person name="Wang S."/>
            <person name="Wang H."/>
            <person name="Wang A."/>
            <person name="Jiang F."/>
            <person name="Liu H."/>
            <person name="Zhao H."/>
            <person name="Xu D."/>
            <person name="Zhang Y."/>
        </authorList>
    </citation>
    <scope>NUCLEOTIDE SEQUENCE [LARGE SCALE GENOMIC DNA]</scope>
    <source>
        <strain evidence="2">cv. Yunnan</strain>
    </source>
</reference>
<organism evidence="1 2">
    <name type="scientific">Smallanthus sonchifolius</name>
    <dbReference type="NCBI Taxonomy" id="185202"/>
    <lineage>
        <taxon>Eukaryota</taxon>
        <taxon>Viridiplantae</taxon>
        <taxon>Streptophyta</taxon>
        <taxon>Embryophyta</taxon>
        <taxon>Tracheophyta</taxon>
        <taxon>Spermatophyta</taxon>
        <taxon>Magnoliopsida</taxon>
        <taxon>eudicotyledons</taxon>
        <taxon>Gunneridae</taxon>
        <taxon>Pentapetalae</taxon>
        <taxon>asterids</taxon>
        <taxon>campanulids</taxon>
        <taxon>Asterales</taxon>
        <taxon>Asteraceae</taxon>
        <taxon>Asteroideae</taxon>
        <taxon>Heliantheae alliance</taxon>
        <taxon>Millerieae</taxon>
        <taxon>Smallanthus</taxon>
    </lineage>
</organism>
<dbReference type="EMBL" id="CM042045">
    <property type="protein sequence ID" value="KAI3682392.1"/>
    <property type="molecule type" value="Genomic_DNA"/>
</dbReference>
<dbReference type="Proteomes" id="UP001056120">
    <property type="component" value="Linkage Group LG28"/>
</dbReference>
<name>A0ACB8YA99_9ASTR</name>
<protein>
    <submittedName>
        <fullName evidence="1">Uncharacterized protein</fullName>
    </submittedName>
</protein>
<evidence type="ECO:0000313" key="2">
    <source>
        <dbReference type="Proteomes" id="UP001056120"/>
    </source>
</evidence>
<sequence>MVDRLSDLLESLQLRILSRLNARRAVQTLALPKSWVSSWTCIPVLSFTSHGLDAFVVNALSRRQSVKLDKLAFVHTGTCGDDMSEKVFDYAFSHELKAKLQYINSWPIGLHTSSDSLTRLKLLSGNSANCSFLEPRSGSFKNLTNLYLREVIITNLDPFSGFPTLDKLRLDFCPVRTKGNALNVHAPRLSEFAILYYKHYVNRCEFTTPKLRYFEWQGCNFPQLTCGGLRQWSLTTMVIAAKSKRG</sequence>
<keyword evidence="2" id="KW-1185">Reference proteome</keyword>
<reference evidence="1 2" key="2">
    <citation type="journal article" date="2022" name="Mol. Ecol. Resour.">
        <title>The genomes of chicory, endive, great burdock and yacon provide insights into Asteraceae paleo-polyploidization history and plant inulin production.</title>
        <authorList>
            <person name="Fan W."/>
            <person name="Wang S."/>
            <person name="Wang H."/>
            <person name="Wang A."/>
            <person name="Jiang F."/>
            <person name="Liu H."/>
            <person name="Zhao H."/>
            <person name="Xu D."/>
            <person name="Zhang Y."/>
        </authorList>
    </citation>
    <scope>NUCLEOTIDE SEQUENCE [LARGE SCALE GENOMIC DNA]</scope>
    <source>
        <strain evidence="2">cv. Yunnan</strain>
        <tissue evidence="1">Leaves</tissue>
    </source>
</reference>
<proteinExistence type="predicted"/>